<keyword evidence="3" id="KW-1185">Reference proteome</keyword>
<evidence type="ECO:0000313" key="2">
    <source>
        <dbReference type="EMBL" id="MFD2913537.1"/>
    </source>
</evidence>
<dbReference type="SUPFAM" id="SSF52200">
    <property type="entry name" value="Toll/Interleukin receptor TIR domain"/>
    <property type="match status" value="1"/>
</dbReference>
<dbReference type="Gene3D" id="3.40.50.10140">
    <property type="entry name" value="Toll/interleukin-1 receptor homology (TIR) domain"/>
    <property type="match status" value="1"/>
</dbReference>
<accession>A0ABW5ZL07</accession>
<dbReference type="InterPro" id="IPR035897">
    <property type="entry name" value="Toll_tir_struct_dom_sf"/>
</dbReference>
<feature type="domain" description="SEFIR" evidence="1">
    <location>
        <begin position="7"/>
        <end position="143"/>
    </location>
</feature>
<name>A0ABW5ZL07_9BACL</name>
<evidence type="ECO:0000313" key="3">
    <source>
        <dbReference type="Proteomes" id="UP001597561"/>
    </source>
</evidence>
<dbReference type="InterPro" id="IPR013568">
    <property type="entry name" value="SEFIR_dom"/>
</dbReference>
<evidence type="ECO:0000259" key="1">
    <source>
        <dbReference type="PROSITE" id="PS51534"/>
    </source>
</evidence>
<gene>
    <name evidence="2" type="ORF">ACFS5P_16740</name>
</gene>
<dbReference type="InterPro" id="IPR000157">
    <property type="entry name" value="TIR_dom"/>
</dbReference>
<dbReference type="PROSITE" id="PS51534">
    <property type="entry name" value="SEFIR"/>
    <property type="match status" value="1"/>
</dbReference>
<reference evidence="3" key="1">
    <citation type="journal article" date="2019" name="Int. J. Syst. Evol. Microbiol.">
        <title>The Global Catalogue of Microorganisms (GCM) 10K type strain sequencing project: providing services to taxonomists for standard genome sequencing and annotation.</title>
        <authorList>
            <consortium name="The Broad Institute Genomics Platform"/>
            <consortium name="The Broad Institute Genome Sequencing Center for Infectious Disease"/>
            <person name="Wu L."/>
            <person name="Ma J."/>
        </authorList>
    </citation>
    <scope>NUCLEOTIDE SEQUENCE [LARGE SCALE GENOMIC DNA]</scope>
    <source>
        <strain evidence="3">KCTC 13528</strain>
    </source>
</reference>
<organism evidence="2 3">
    <name type="scientific">Jeotgalibacillus terrae</name>
    <dbReference type="NCBI Taxonomy" id="587735"/>
    <lineage>
        <taxon>Bacteria</taxon>
        <taxon>Bacillati</taxon>
        <taxon>Bacillota</taxon>
        <taxon>Bacilli</taxon>
        <taxon>Bacillales</taxon>
        <taxon>Caryophanaceae</taxon>
        <taxon>Jeotgalibacillus</taxon>
    </lineage>
</organism>
<sequence length="477" mass="55681">MNDNLVADKVFISYAWSSQEHEEWVNELAERLVSDGVKVVYDKWDSREGQNLNVFMERSVNDSDIKKVLVICDETYMQKANGYEGGVGTETVIISNEVYQDVEQTKFVPIIAQRDVNGKAFIPTYLSGTKYIDMSDEQNYEDGYEKLIRNLYGKPEFVRPQLGQPPAFLLEDEEIVSIESKRALNRFRHMVERKPKSIDILAQEFTTVLIDDFSSYSLEVSDTGQLRKEILKKLHDTIDLRNIYIEFLDIYIRETENTEVIIDFFEEIYPVIMTRKSDSYIDSQFDHMYFFVTEIMLYTVALLYKRKKYITIRDLIQNHYFVSDGRRNLEGSIGIFNKYLRFIEEGLNSPDGKKYISHTGKILLDRANSKTVTKDEIIEADFLIFLLCYRFDKAGGFDTWYPPTYPYFNNENIKFASKIRSKRFFNSCRELFSITTPEEMQQLIEEFKEYFSGLGLGPRAAISISRILPTSKDIAAL</sequence>
<dbReference type="RefSeq" id="WP_204728453.1">
    <property type="nucleotide sequence ID" value="NZ_JAFBDK010000003.1"/>
</dbReference>
<proteinExistence type="predicted"/>
<comment type="caution">
    <text evidence="2">The sequence shown here is derived from an EMBL/GenBank/DDBJ whole genome shotgun (WGS) entry which is preliminary data.</text>
</comment>
<dbReference type="EMBL" id="JBHUPG010000031">
    <property type="protein sequence ID" value="MFD2913537.1"/>
    <property type="molecule type" value="Genomic_DNA"/>
</dbReference>
<dbReference type="Pfam" id="PF13676">
    <property type="entry name" value="TIR_2"/>
    <property type="match status" value="1"/>
</dbReference>
<dbReference type="Proteomes" id="UP001597561">
    <property type="component" value="Unassembled WGS sequence"/>
</dbReference>
<protein>
    <submittedName>
        <fullName evidence="2">TIR domain-containing protein</fullName>
    </submittedName>
</protein>